<evidence type="ECO:0000313" key="2">
    <source>
        <dbReference type="EMBL" id="RJS47596.1"/>
    </source>
</evidence>
<accession>A0A3A5HAE1</accession>
<organism evidence="2 3">
    <name type="scientific">Nocardioides cavernaquae</name>
    <dbReference type="NCBI Taxonomy" id="2321396"/>
    <lineage>
        <taxon>Bacteria</taxon>
        <taxon>Bacillati</taxon>
        <taxon>Actinomycetota</taxon>
        <taxon>Actinomycetes</taxon>
        <taxon>Propionibacteriales</taxon>
        <taxon>Nocardioidaceae</taxon>
        <taxon>Nocardioides</taxon>
    </lineage>
</organism>
<reference evidence="3" key="1">
    <citation type="submission" date="2018-09" db="EMBL/GenBank/DDBJ databases">
        <authorList>
            <person name="Zhu H."/>
        </authorList>
    </citation>
    <scope>NUCLEOTIDE SEQUENCE [LARGE SCALE GENOMIC DNA]</scope>
    <source>
        <strain evidence="3">K1W22B-1</strain>
    </source>
</reference>
<name>A0A3A5HAE1_9ACTN</name>
<comment type="caution">
    <text evidence="2">The sequence shown here is derived from an EMBL/GenBank/DDBJ whole genome shotgun (WGS) entry which is preliminary data.</text>
</comment>
<dbReference type="AlphaFoldDB" id="A0A3A5HAE1"/>
<dbReference type="OrthoDB" id="3826741at2"/>
<dbReference type="RefSeq" id="WP_120061558.1">
    <property type="nucleotide sequence ID" value="NZ_QYRP01000002.1"/>
</dbReference>
<evidence type="ECO:0008006" key="4">
    <source>
        <dbReference type="Google" id="ProtNLM"/>
    </source>
</evidence>
<gene>
    <name evidence="2" type="ORF">D4739_16195</name>
</gene>
<dbReference type="Proteomes" id="UP000276542">
    <property type="component" value="Unassembled WGS sequence"/>
</dbReference>
<evidence type="ECO:0000256" key="1">
    <source>
        <dbReference type="SAM" id="MobiDB-lite"/>
    </source>
</evidence>
<protein>
    <recommendedName>
        <fullName evidence="4">Choice-of-anchor G family protein</fullName>
    </recommendedName>
</protein>
<sequence>MKRELKAGAGATLLVAGALSVALIGGAGSGSAAGTPSSAYGISAEGLIPLDPTPYVVSTDGKLVEESAIPVAIPGLADVGVINASAQNDHAETSVASVGISADALTDAGLGTALAPVLDPLVAGCNQLGDALTAVTEPLSTQLAGLVNQIGAGAAVLTGNDLVQDTVLLGNLNAVCDTLENLGDLISIGAVTAQCTGHTGSSNVAPINLLGLPVSLPEGVNQALSSGALGALAPVLDLKLNTQTSNADGTFTVTALELHLLDQIHIKVGSATCGRVTTDGPTPTAPSPKPIKTNVPVTG</sequence>
<dbReference type="EMBL" id="QYRP01000002">
    <property type="protein sequence ID" value="RJS47596.1"/>
    <property type="molecule type" value="Genomic_DNA"/>
</dbReference>
<evidence type="ECO:0000313" key="3">
    <source>
        <dbReference type="Proteomes" id="UP000276542"/>
    </source>
</evidence>
<proteinExistence type="predicted"/>
<feature type="region of interest" description="Disordered" evidence="1">
    <location>
        <begin position="277"/>
        <end position="299"/>
    </location>
</feature>
<keyword evidence="3" id="KW-1185">Reference proteome</keyword>